<dbReference type="EMBL" id="BAABUK010000002">
    <property type="protein sequence ID" value="GAA5806948.1"/>
    <property type="molecule type" value="Genomic_DNA"/>
</dbReference>
<dbReference type="InterPro" id="IPR047192">
    <property type="entry name" value="Euk_RPA1_DBD_C"/>
</dbReference>
<comment type="caution">
    <text evidence="15">The sequence shown here is derived from an EMBL/GenBank/DDBJ whole genome shotgun (WGS) entry which is preliminary data.</text>
</comment>
<keyword evidence="6 9" id="KW-0862">Zinc</keyword>
<evidence type="ECO:0000256" key="9">
    <source>
        <dbReference type="RuleBase" id="RU364130"/>
    </source>
</evidence>
<dbReference type="PANTHER" id="PTHR47165:SF4">
    <property type="entry name" value="OS03G0429900 PROTEIN"/>
    <property type="match status" value="1"/>
</dbReference>
<evidence type="ECO:0000256" key="1">
    <source>
        <dbReference type="ARBA" id="ARBA00004123"/>
    </source>
</evidence>
<feature type="region of interest" description="Disordered" evidence="10">
    <location>
        <begin position="117"/>
        <end position="143"/>
    </location>
</feature>
<dbReference type="Pfam" id="PF08646">
    <property type="entry name" value="Rep_fac-A_C"/>
    <property type="match status" value="1"/>
</dbReference>
<dbReference type="CDD" id="cd04477">
    <property type="entry name" value="RPA1N"/>
    <property type="match status" value="1"/>
</dbReference>
<evidence type="ECO:0000256" key="4">
    <source>
        <dbReference type="ARBA" id="ARBA00022723"/>
    </source>
</evidence>
<reference evidence="15 16" key="1">
    <citation type="submission" date="2024-04" db="EMBL/GenBank/DDBJ databases">
        <title>genome sequences of Mucor flavus KT1a and Helicostylum pulchrum KT1b strains isolated from the surface of a dry-aged beef.</title>
        <authorList>
            <person name="Toyotome T."/>
            <person name="Hosono M."/>
            <person name="Torimaru M."/>
            <person name="Fukuda K."/>
            <person name="Mikami N."/>
        </authorList>
    </citation>
    <scope>NUCLEOTIDE SEQUENCE [LARGE SCALE GENOMIC DNA]</scope>
    <source>
        <strain evidence="15 16">KT1a</strain>
    </source>
</reference>
<proteinExistence type="inferred from homology"/>
<dbReference type="CDD" id="cd04475">
    <property type="entry name" value="RPA1_DBD_B"/>
    <property type="match status" value="1"/>
</dbReference>
<dbReference type="Proteomes" id="UP001473302">
    <property type="component" value="Unassembled WGS sequence"/>
</dbReference>
<comment type="similarity">
    <text evidence="2 9">Belongs to the replication factor A protein 1 family.</text>
</comment>
<evidence type="ECO:0000256" key="2">
    <source>
        <dbReference type="ARBA" id="ARBA00005690"/>
    </source>
</evidence>
<evidence type="ECO:0000256" key="6">
    <source>
        <dbReference type="ARBA" id="ARBA00022833"/>
    </source>
</evidence>
<evidence type="ECO:0000256" key="3">
    <source>
        <dbReference type="ARBA" id="ARBA00022705"/>
    </source>
</evidence>
<dbReference type="Gene3D" id="2.40.50.140">
    <property type="entry name" value="Nucleic acid-binding proteins"/>
    <property type="match status" value="4"/>
</dbReference>
<dbReference type="InterPro" id="IPR007199">
    <property type="entry name" value="Rep_factor-A_N"/>
</dbReference>
<comment type="subcellular location">
    <subcellularLocation>
        <location evidence="1 9">Nucleus</location>
    </subcellularLocation>
</comment>
<dbReference type="Pfam" id="PF16900">
    <property type="entry name" value="REPA_OB_2"/>
    <property type="match status" value="1"/>
</dbReference>
<dbReference type="InterPro" id="IPR004591">
    <property type="entry name" value="Rfa1"/>
</dbReference>
<dbReference type="Pfam" id="PF04057">
    <property type="entry name" value="Rep-A_N"/>
    <property type="match status" value="1"/>
</dbReference>
<feature type="domain" description="Replication factor-A protein 1 N-terminal" evidence="12">
    <location>
        <begin position="5"/>
        <end position="103"/>
    </location>
</feature>
<evidence type="ECO:0000259" key="13">
    <source>
        <dbReference type="Pfam" id="PF08646"/>
    </source>
</evidence>
<dbReference type="InterPro" id="IPR013955">
    <property type="entry name" value="Rep_factor-A_C"/>
</dbReference>
<dbReference type="SUPFAM" id="SSF50249">
    <property type="entry name" value="Nucleic acid-binding proteins"/>
    <property type="match status" value="4"/>
</dbReference>
<dbReference type="InterPro" id="IPR004365">
    <property type="entry name" value="NA-bd_OB_tRNA"/>
</dbReference>
<dbReference type="NCBIfam" id="TIGR00617">
    <property type="entry name" value="rpa1"/>
    <property type="match status" value="1"/>
</dbReference>
<gene>
    <name evidence="15" type="ORF">MFLAVUS_000297</name>
</gene>
<comment type="subunit">
    <text evidence="9">Component of the heterotrimeric canonical replication protein A complex (RPA).</text>
</comment>
<evidence type="ECO:0000256" key="10">
    <source>
        <dbReference type="SAM" id="MobiDB-lite"/>
    </source>
</evidence>
<organism evidence="15 16">
    <name type="scientific">Mucor flavus</name>
    <dbReference type="NCBI Taxonomy" id="439312"/>
    <lineage>
        <taxon>Eukaryota</taxon>
        <taxon>Fungi</taxon>
        <taxon>Fungi incertae sedis</taxon>
        <taxon>Mucoromycota</taxon>
        <taxon>Mucoromycotina</taxon>
        <taxon>Mucoromycetes</taxon>
        <taxon>Mucorales</taxon>
        <taxon>Mucorineae</taxon>
        <taxon>Mucoraceae</taxon>
        <taxon>Mucor</taxon>
    </lineage>
</organism>
<evidence type="ECO:0000256" key="7">
    <source>
        <dbReference type="ARBA" id="ARBA00023125"/>
    </source>
</evidence>
<dbReference type="PANTHER" id="PTHR47165">
    <property type="entry name" value="OS03G0429900 PROTEIN"/>
    <property type="match status" value="1"/>
</dbReference>
<dbReference type="CDD" id="cd04476">
    <property type="entry name" value="RPA1_DBD_C"/>
    <property type="match status" value="1"/>
</dbReference>
<evidence type="ECO:0000313" key="16">
    <source>
        <dbReference type="Proteomes" id="UP001473302"/>
    </source>
</evidence>
<evidence type="ECO:0000313" key="15">
    <source>
        <dbReference type="EMBL" id="GAA5806948.1"/>
    </source>
</evidence>
<comment type="function">
    <text evidence="9">As part of the replication protein A (RPA/RP-A), a single-stranded DNA-binding heterotrimeric complex, may play an essential role in DNA replication, recombination and repair. Binds and stabilizes single-stranded DNA intermediates, preventing complementary DNA reannealing and recruiting different proteins involved in DNA metabolism.</text>
</comment>
<evidence type="ECO:0000256" key="5">
    <source>
        <dbReference type="ARBA" id="ARBA00022771"/>
    </source>
</evidence>
<evidence type="ECO:0000259" key="14">
    <source>
        <dbReference type="Pfam" id="PF16900"/>
    </source>
</evidence>
<protein>
    <recommendedName>
        <fullName evidence="9">Replication protein A subunit</fullName>
    </recommendedName>
</protein>
<sequence length="583" mass="64141">MSTQLTSGAIKVLYDDNKDSPLYRDPVVQIINIKAVAVAGGTRYRVILSDGIHFMQAMLAASHTSIVEDQSLKRNSIICLKESVCNILQNRKILIVLNIEVVASDVESKIGAPVTLEGSTATSKPADIPQTPTPSKPASSFASSSGANMQLEASLTSIKNLNPYQSRWTIKARITQKSPIKTWHNARGDGKLFSVNFLDQSGEIKATAFNDQVDRLYNMLEEGKVYYISKARVTMAKKQFSTLNNEYELGLENGTEIEACGAESSIPQMVYSFVKIADIGKREKGDNVDIIGVLQNDLGTSEIIAKASGKPMKKRELTFVDDSNMSIRLTLWDADAESFDAPTGSVVAFKGARVGDFNGRTLSLGGSGSHKVNPDSPEAQRLQKWYAEKGASANFESFSSEMGSVTGESLATPRIKLQQVREENLGVGKPAYFSFRGTVVFVKSENPAYPGCPTCKKKVLMEENGWRCEKCQKTYPTPDYKYILTCSVEDSTSQIFLNGFDDIGLTLLNMDANRLIALKDSDSAAATLVFTKALYKTYNFKVRAKEEVYNDTSRIKYQALEATPIDFIKESKDMVESIEKLLA</sequence>
<keyword evidence="5 9" id="KW-0863">Zinc-finger</keyword>
<accession>A0ABP9YJB2</accession>
<evidence type="ECO:0000259" key="11">
    <source>
        <dbReference type="Pfam" id="PF01336"/>
    </source>
</evidence>
<keyword evidence="16" id="KW-1185">Reference proteome</keyword>
<name>A0ABP9YJB2_9FUNG</name>
<keyword evidence="8 9" id="KW-0539">Nucleus</keyword>
<dbReference type="CDD" id="cd04474">
    <property type="entry name" value="RPA1_DBD_A"/>
    <property type="match status" value="1"/>
</dbReference>
<feature type="domain" description="OB" evidence="11">
    <location>
        <begin position="168"/>
        <end position="248"/>
    </location>
</feature>
<feature type="domain" description="Replication protein A OB" evidence="14">
    <location>
        <begin position="276"/>
        <end position="373"/>
    </location>
</feature>
<evidence type="ECO:0000256" key="8">
    <source>
        <dbReference type="ARBA" id="ARBA00023242"/>
    </source>
</evidence>
<keyword evidence="7 9" id="KW-0238">DNA-binding</keyword>
<feature type="domain" description="Replication factor A C-terminal" evidence="13">
    <location>
        <begin position="432"/>
        <end position="573"/>
    </location>
</feature>
<dbReference type="InterPro" id="IPR012340">
    <property type="entry name" value="NA-bd_OB-fold"/>
</dbReference>
<dbReference type="Pfam" id="PF01336">
    <property type="entry name" value="tRNA_anti-codon"/>
    <property type="match status" value="1"/>
</dbReference>
<keyword evidence="4 9" id="KW-0479">Metal-binding</keyword>
<evidence type="ECO:0000259" key="12">
    <source>
        <dbReference type="Pfam" id="PF04057"/>
    </source>
</evidence>
<dbReference type="InterPro" id="IPR031657">
    <property type="entry name" value="REPA_OB_2"/>
</dbReference>
<keyword evidence="3 9" id="KW-0235">DNA replication</keyword>